<protein>
    <submittedName>
        <fullName evidence="2">Uncharacterized protein</fullName>
    </submittedName>
</protein>
<accession>A0A6A5R1N1</accession>
<sequence length="70" mass="7739">MHAAVPATPSVSRSQLHATRVSRRQCDTSPRVHCIDTHVVLHTARRVDTWALGRVVGGYVLLIWCGVYAC</sequence>
<evidence type="ECO:0000256" key="1">
    <source>
        <dbReference type="SAM" id="MobiDB-lite"/>
    </source>
</evidence>
<evidence type="ECO:0000313" key="2">
    <source>
        <dbReference type="EMBL" id="KAF1921050.1"/>
    </source>
</evidence>
<name>A0A6A5R1N1_AMPQU</name>
<feature type="region of interest" description="Disordered" evidence="1">
    <location>
        <begin position="1"/>
        <end position="20"/>
    </location>
</feature>
<evidence type="ECO:0000313" key="3">
    <source>
        <dbReference type="Proteomes" id="UP000800096"/>
    </source>
</evidence>
<organism evidence="2 3">
    <name type="scientific">Ampelomyces quisqualis</name>
    <name type="common">Powdery mildew agent</name>
    <dbReference type="NCBI Taxonomy" id="50730"/>
    <lineage>
        <taxon>Eukaryota</taxon>
        <taxon>Fungi</taxon>
        <taxon>Dikarya</taxon>
        <taxon>Ascomycota</taxon>
        <taxon>Pezizomycotina</taxon>
        <taxon>Dothideomycetes</taxon>
        <taxon>Pleosporomycetidae</taxon>
        <taxon>Pleosporales</taxon>
        <taxon>Pleosporineae</taxon>
        <taxon>Phaeosphaeriaceae</taxon>
        <taxon>Ampelomyces</taxon>
    </lineage>
</organism>
<proteinExistence type="predicted"/>
<dbReference type="Proteomes" id="UP000800096">
    <property type="component" value="Unassembled WGS sequence"/>
</dbReference>
<keyword evidence="3" id="KW-1185">Reference proteome</keyword>
<reference evidence="2" key="1">
    <citation type="journal article" date="2020" name="Stud. Mycol.">
        <title>101 Dothideomycetes genomes: a test case for predicting lifestyles and emergence of pathogens.</title>
        <authorList>
            <person name="Haridas S."/>
            <person name="Albert R."/>
            <person name="Binder M."/>
            <person name="Bloem J."/>
            <person name="Labutti K."/>
            <person name="Salamov A."/>
            <person name="Andreopoulos B."/>
            <person name="Baker S."/>
            <person name="Barry K."/>
            <person name="Bills G."/>
            <person name="Bluhm B."/>
            <person name="Cannon C."/>
            <person name="Castanera R."/>
            <person name="Culley D."/>
            <person name="Daum C."/>
            <person name="Ezra D."/>
            <person name="Gonzalez J."/>
            <person name="Henrissat B."/>
            <person name="Kuo A."/>
            <person name="Liang C."/>
            <person name="Lipzen A."/>
            <person name="Lutzoni F."/>
            <person name="Magnuson J."/>
            <person name="Mondo S."/>
            <person name="Nolan M."/>
            <person name="Ohm R."/>
            <person name="Pangilinan J."/>
            <person name="Park H.-J."/>
            <person name="Ramirez L."/>
            <person name="Alfaro M."/>
            <person name="Sun H."/>
            <person name="Tritt A."/>
            <person name="Yoshinaga Y."/>
            <person name="Zwiers L.-H."/>
            <person name="Turgeon B."/>
            <person name="Goodwin S."/>
            <person name="Spatafora J."/>
            <person name="Crous P."/>
            <person name="Grigoriev I."/>
        </authorList>
    </citation>
    <scope>NUCLEOTIDE SEQUENCE</scope>
    <source>
        <strain evidence="2">HMLAC05119</strain>
    </source>
</reference>
<dbReference type="AlphaFoldDB" id="A0A6A5R1N1"/>
<dbReference type="EMBL" id="ML979132">
    <property type="protein sequence ID" value="KAF1921050.1"/>
    <property type="molecule type" value="Genomic_DNA"/>
</dbReference>
<gene>
    <name evidence="2" type="ORF">BDU57DRAFT_509616</name>
</gene>